<protein>
    <submittedName>
        <fullName evidence="3">Adhesin</fullName>
    </submittedName>
    <submittedName>
        <fullName evidence="4">Fimbria assembly protein</fullName>
    </submittedName>
</protein>
<name>A0A0F1ADS9_9ENTR</name>
<evidence type="ECO:0000313" key="4">
    <source>
        <dbReference type="EMBL" id="MBU5926295.1"/>
    </source>
</evidence>
<dbReference type="NCBIfam" id="NF007402">
    <property type="entry name" value="PRK09934.1"/>
    <property type="match status" value="1"/>
</dbReference>
<keyword evidence="1" id="KW-0732">Signal</keyword>
<feature type="signal peptide" evidence="1">
    <location>
        <begin position="1"/>
        <end position="25"/>
    </location>
</feature>
<gene>
    <name evidence="3" type="primary">fimF</name>
    <name evidence="4" type="synonym">sfmF</name>
    <name evidence="4" type="ORF">KQV47_19180</name>
    <name evidence="5" type="ORF">MX989_18525</name>
    <name evidence="3" type="ORF">SS37_22380</name>
</gene>
<evidence type="ECO:0000313" key="3">
    <source>
        <dbReference type="EMBL" id="KJN19130.1"/>
    </source>
</evidence>
<reference evidence="3 6" key="1">
    <citation type="submission" date="2015-03" db="EMBL/GenBank/DDBJ databases">
        <authorList>
            <person name="McCorrison J."/>
            <person name="Sanka R."/>
            <person name="Adams M."/>
            <person name="Brinkac L."/>
            <person name="Nierman W."/>
            <person name="Sutton G."/>
            <person name="Nelson K."/>
            <person name="Kiedrowski L."/>
            <person name="Guerrero D."/>
            <person name="Bonomo R."/>
        </authorList>
    </citation>
    <scope>NUCLEOTIDE SEQUENCE [LARGE SCALE GENOMIC DNA]</scope>
    <source>
        <strain evidence="3 6">35699</strain>
    </source>
</reference>
<evidence type="ECO:0000313" key="6">
    <source>
        <dbReference type="Proteomes" id="UP000033352"/>
    </source>
</evidence>
<sequence length="174" mass="18316">MRNWKGHVTALALVMFQTNAWSATALGEINIQMSGNIVDFTCVAEGSDSDKTVTLGTWPTKQLSTTGSRTQPMPFTLKLTGCPPGAASITFSGKADGSNNGLLALNDASTASHVAVEIRDADKTRLALQQASQSVPVDALGNATLSFYANYIATADNPQPGRADADATFMINYN</sequence>
<dbReference type="InterPro" id="IPR050263">
    <property type="entry name" value="Bact_Fimbrial_Adh_Pro"/>
</dbReference>
<dbReference type="Proteomes" id="UP001185068">
    <property type="component" value="Unassembled WGS sequence"/>
</dbReference>
<evidence type="ECO:0000256" key="1">
    <source>
        <dbReference type="SAM" id="SignalP"/>
    </source>
</evidence>
<evidence type="ECO:0000313" key="5">
    <source>
        <dbReference type="EMBL" id="MDR9948065.1"/>
    </source>
</evidence>
<dbReference type="SUPFAM" id="SSF49401">
    <property type="entry name" value="Bacterial adhesins"/>
    <property type="match status" value="1"/>
</dbReference>
<accession>A0A0F1ADS9</accession>
<dbReference type="EMBL" id="JZYX01000063">
    <property type="protein sequence ID" value="KJN19130.1"/>
    <property type="molecule type" value="Genomic_DNA"/>
</dbReference>
<dbReference type="Proteomes" id="UP000033352">
    <property type="component" value="Unassembled WGS sequence"/>
</dbReference>
<proteinExistence type="predicted"/>
<organism evidence="3 6">
    <name type="scientific">Enterobacter sichuanensis</name>
    <dbReference type="NCBI Taxonomy" id="2071710"/>
    <lineage>
        <taxon>Bacteria</taxon>
        <taxon>Pseudomonadati</taxon>
        <taxon>Pseudomonadota</taxon>
        <taxon>Gammaproteobacteria</taxon>
        <taxon>Enterobacterales</taxon>
        <taxon>Enterobacteriaceae</taxon>
        <taxon>Enterobacter</taxon>
        <taxon>Enterobacter cloacae complex</taxon>
    </lineage>
</organism>
<dbReference type="EMBL" id="JAHLTI010000021">
    <property type="protein sequence ID" value="MBU5926295.1"/>
    <property type="molecule type" value="Genomic_DNA"/>
</dbReference>
<feature type="chain" id="PRO_5044542078" evidence="1">
    <location>
        <begin position="26"/>
        <end position="174"/>
    </location>
</feature>
<evidence type="ECO:0000313" key="7">
    <source>
        <dbReference type="Proteomes" id="UP000787201"/>
    </source>
</evidence>
<dbReference type="Proteomes" id="UP000787201">
    <property type="component" value="Unassembled WGS sequence"/>
</dbReference>
<dbReference type="InterPro" id="IPR000259">
    <property type="entry name" value="Adhesion_dom_fimbrial"/>
</dbReference>
<reference evidence="4 7" key="2">
    <citation type="submission" date="2021-06" db="EMBL/GenBank/DDBJ databases">
        <authorList>
            <person name="Stanton E."/>
        </authorList>
    </citation>
    <scope>NUCLEOTIDE SEQUENCE [LARGE SCALE GENOMIC DNA]</scope>
    <source>
        <strain evidence="4 7">2021EL-00146</strain>
    </source>
</reference>
<dbReference type="InterPro" id="IPR008966">
    <property type="entry name" value="Adhesion_dom_sf"/>
</dbReference>
<dbReference type="PANTHER" id="PTHR33420">
    <property type="entry name" value="FIMBRIAL SUBUNIT ELFA-RELATED"/>
    <property type="match status" value="1"/>
</dbReference>
<dbReference type="EMBL" id="JALLIR010000001">
    <property type="protein sequence ID" value="MDR9948065.1"/>
    <property type="molecule type" value="Genomic_DNA"/>
</dbReference>
<reference evidence="5" key="3">
    <citation type="submission" date="2022-11" db="EMBL/GenBank/DDBJ databases">
        <title>blaNDM-1 and qnrB1 co-producing ST413 Enterobacter.</title>
        <authorList>
            <person name="Halder G."/>
            <person name="Chaudhuri B."/>
            <person name="Dutta S."/>
        </authorList>
    </citation>
    <scope>NUCLEOTIDE SEQUENCE</scope>
    <source>
        <strain evidence="5">PEER684</strain>
    </source>
</reference>
<dbReference type="RefSeq" id="WP_025756112.1">
    <property type="nucleotide sequence ID" value="NZ_CABMND010000003.1"/>
</dbReference>
<keyword evidence="7" id="KW-1185">Reference proteome</keyword>
<comment type="caution">
    <text evidence="3">The sequence shown here is derived from an EMBL/GenBank/DDBJ whole genome shotgun (WGS) entry which is preliminary data.</text>
</comment>
<dbReference type="AlphaFoldDB" id="A0A0F1ADS9"/>
<dbReference type="OrthoDB" id="6693398at2"/>
<dbReference type="GO" id="GO:0043709">
    <property type="term" value="P:cell adhesion involved in single-species biofilm formation"/>
    <property type="evidence" value="ECO:0007669"/>
    <property type="project" value="TreeGrafter"/>
</dbReference>
<dbReference type="GeneID" id="72830939"/>
<dbReference type="InterPro" id="IPR036937">
    <property type="entry name" value="Adhesion_dom_fimbrial_sf"/>
</dbReference>
<dbReference type="GO" id="GO:0009289">
    <property type="term" value="C:pilus"/>
    <property type="evidence" value="ECO:0007669"/>
    <property type="project" value="InterPro"/>
</dbReference>
<dbReference type="PANTHER" id="PTHR33420:SF4">
    <property type="entry name" value="FIMBRIAL-LIKE PROTEIN FIMF"/>
    <property type="match status" value="1"/>
</dbReference>
<evidence type="ECO:0000259" key="2">
    <source>
        <dbReference type="Pfam" id="PF00419"/>
    </source>
</evidence>
<dbReference type="Gene3D" id="2.60.40.1090">
    <property type="entry name" value="Fimbrial-type adhesion domain"/>
    <property type="match status" value="1"/>
</dbReference>
<dbReference type="PATRIC" id="fig|1619248.3.peg.4313"/>
<feature type="domain" description="Fimbrial-type adhesion" evidence="2">
    <location>
        <begin position="31"/>
        <end position="173"/>
    </location>
</feature>
<dbReference type="Pfam" id="PF00419">
    <property type="entry name" value="Fimbrial"/>
    <property type="match status" value="1"/>
</dbReference>